<name>A0ABD3LQE0_EUCGL</name>
<evidence type="ECO:0000256" key="1">
    <source>
        <dbReference type="SAM" id="SignalP"/>
    </source>
</evidence>
<dbReference type="AlphaFoldDB" id="A0ABD3LQE0"/>
<dbReference type="EMBL" id="JBJKBG010000002">
    <property type="protein sequence ID" value="KAL3752031.1"/>
    <property type="molecule type" value="Genomic_DNA"/>
</dbReference>
<feature type="signal peptide" evidence="1">
    <location>
        <begin position="1"/>
        <end position="21"/>
    </location>
</feature>
<gene>
    <name evidence="2" type="ORF">ACJRO7_012791</name>
</gene>
<reference evidence="2 3" key="1">
    <citation type="submission" date="2024-11" db="EMBL/GenBank/DDBJ databases">
        <title>Chromosome-level genome assembly of Eucalyptus globulus Labill. provides insights into its genome evolution.</title>
        <authorList>
            <person name="Li X."/>
        </authorList>
    </citation>
    <scope>NUCLEOTIDE SEQUENCE [LARGE SCALE GENOMIC DNA]</scope>
    <source>
        <strain evidence="2">CL2024</strain>
        <tissue evidence="2">Fresh tender leaves</tissue>
    </source>
</reference>
<comment type="caution">
    <text evidence="2">The sequence shown here is derived from an EMBL/GenBank/DDBJ whole genome shotgun (WGS) entry which is preliminary data.</text>
</comment>
<sequence>MAKGQTIIFALIVILAVDAAADVISGWRPEICVQDCLAFRMEVQGATESACKYGCALGCEQLLGRGNNLRLDVDRRRCGCPERDRWWVRICTKPISNLFLSFHVEAFHNRLFRLSLSSFL</sequence>
<protein>
    <submittedName>
        <fullName evidence="2">Uncharacterized protein</fullName>
    </submittedName>
</protein>
<keyword evidence="1" id="KW-0732">Signal</keyword>
<dbReference type="Proteomes" id="UP001634007">
    <property type="component" value="Unassembled WGS sequence"/>
</dbReference>
<evidence type="ECO:0000313" key="3">
    <source>
        <dbReference type="Proteomes" id="UP001634007"/>
    </source>
</evidence>
<evidence type="ECO:0000313" key="2">
    <source>
        <dbReference type="EMBL" id="KAL3752031.1"/>
    </source>
</evidence>
<accession>A0ABD3LQE0</accession>
<organism evidence="2 3">
    <name type="scientific">Eucalyptus globulus</name>
    <name type="common">Tasmanian blue gum</name>
    <dbReference type="NCBI Taxonomy" id="34317"/>
    <lineage>
        <taxon>Eukaryota</taxon>
        <taxon>Viridiplantae</taxon>
        <taxon>Streptophyta</taxon>
        <taxon>Embryophyta</taxon>
        <taxon>Tracheophyta</taxon>
        <taxon>Spermatophyta</taxon>
        <taxon>Magnoliopsida</taxon>
        <taxon>eudicotyledons</taxon>
        <taxon>Gunneridae</taxon>
        <taxon>Pentapetalae</taxon>
        <taxon>rosids</taxon>
        <taxon>malvids</taxon>
        <taxon>Myrtales</taxon>
        <taxon>Myrtaceae</taxon>
        <taxon>Myrtoideae</taxon>
        <taxon>Eucalypteae</taxon>
        <taxon>Eucalyptus</taxon>
    </lineage>
</organism>
<proteinExistence type="predicted"/>
<feature type="chain" id="PRO_5044810236" evidence="1">
    <location>
        <begin position="22"/>
        <end position="120"/>
    </location>
</feature>
<keyword evidence="3" id="KW-1185">Reference proteome</keyword>